<organism evidence="3 4">
    <name type="scientific">Acanthamoeba castellanii (strain ATCC 30010 / Neff)</name>
    <dbReference type="NCBI Taxonomy" id="1257118"/>
    <lineage>
        <taxon>Eukaryota</taxon>
        <taxon>Amoebozoa</taxon>
        <taxon>Discosea</taxon>
        <taxon>Longamoebia</taxon>
        <taxon>Centramoebida</taxon>
        <taxon>Acanthamoebidae</taxon>
        <taxon>Acanthamoeba</taxon>
    </lineage>
</organism>
<evidence type="ECO:0000313" key="4">
    <source>
        <dbReference type="Proteomes" id="UP000011083"/>
    </source>
</evidence>
<gene>
    <name evidence="3" type="ORF">ACA1_158910</name>
</gene>
<evidence type="ECO:0000256" key="2">
    <source>
        <dbReference type="SAM" id="Phobius"/>
    </source>
</evidence>
<feature type="region of interest" description="Disordered" evidence="1">
    <location>
        <begin position="82"/>
        <end position="117"/>
    </location>
</feature>
<accession>L8HA93</accession>
<evidence type="ECO:0000313" key="3">
    <source>
        <dbReference type="EMBL" id="ELR22095.1"/>
    </source>
</evidence>
<feature type="region of interest" description="Disordered" evidence="1">
    <location>
        <begin position="1"/>
        <end position="58"/>
    </location>
</feature>
<dbReference type="Proteomes" id="UP000011083">
    <property type="component" value="Unassembled WGS sequence"/>
</dbReference>
<feature type="compositionally biased region" description="Polar residues" evidence="1">
    <location>
        <begin position="12"/>
        <end position="40"/>
    </location>
</feature>
<dbReference type="KEGG" id="acan:ACA1_158910"/>
<sequence>MLRKGAPLASQPAATTAETDGSGQWNLDQQTHTGSSDFVGSSTAPSTSSSAEPTIIQLDDHAAMPAGGLDDGMAMMTGDTGMRARAAGGAPPSSSERPQLSPPQSRRAGRGKQHDEDDFDPVEEFLAVLPPPLARGLVAVGKKLNPSGMQLVAVKKDLHEDPNKANDTVYTSGNKHRQLVQALTAGLKPYGLALAIATIVWLLTTLITPAFFGYPYLYKGFSIPDLFSASWALLLWGGVLSSAVWYFRGRDVRTQGRPFLLKAANALILATLEEFGFRFLFVCVAMVVAAVFNGLIEQVGLYLGALMMCAGIVVIIIAALYLMCSSKTSTCDGS</sequence>
<name>L8HA93_ACACF</name>
<protein>
    <submittedName>
        <fullName evidence="3">Uncharacterized protein</fullName>
    </submittedName>
</protein>
<feature type="compositionally biased region" description="Low complexity" evidence="1">
    <location>
        <begin position="41"/>
        <end position="54"/>
    </location>
</feature>
<reference evidence="3 4" key="1">
    <citation type="journal article" date="2013" name="Genome Biol.">
        <title>Genome of Acanthamoeba castellanii highlights extensive lateral gene transfer and early evolution of tyrosine kinase signaling.</title>
        <authorList>
            <person name="Clarke M."/>
            <person name="Lohan A.J."/>
            <person name="Liu B."/>
            <person name="Lagkouvardos I."/>
            <person name="Roy S."/>
            <person name="Zafar N."/>
            <person name="Bertelli C."/>
            <person name="Schilde C."/>
            <person name="Kianianmomeni A."/>
            <person name="Burglin T.R."/>
            <person name="Frech C."/>
            <person name="Turcotte B."/>
            <person name="Kopec K.O."/>
            <person name="Synnott J.M."/>
            <person name="Choo C."/>
            <person name="Paponov I."/>
            <person name="Finkler A."/>
            <person name="Soon Heng Tan C."/>
            <person name="Hutchins A.P."/>
            <person name="Weinmeier T."/>
            <person name="Rattei T."/>
            <person name="Chu J.S."/>
            <person name="Gimenez G."/>
            <person name="Irimia M."/>
            <person name="Rigden D.J."/>
            <person name="Fitzpatrick D.A."/>
            <person name="Lorenzo-Morales J."/>
            <person name="Bateman A."/>
            <person name="Chiu C.H."/>
            <person name="Tang P."/>
            <person name="Hegemann P."/>
            <person name="Fromm H."/>
            <person name="Raoult D."/>
            <person name="Greub G."/>
            <person name="Miranda-Saavedra D."/>
            <person name="Chen N."/>
            <person name="Nash P."/>
            <person name="Ginger M.L."/>
            <person name="Horn M."/>
            <person name="Schaap P."/>
            <person name="Caler L."/>
            <person name="Loftus B."/>
        </authorList>
    </citation>
    <scope>NUCLEOTIDE SEQUENCE [LARGE SCALE GENOMIC DNA]</scope>
    <source>
        <strain evidence="3 4">Neff</strain>
    </source>
</reference>
<proteinExistence type="predicted"/>
<keyword evidence="2" id="KW-0472">Membrane</keyword>
<feature type="compositionally biased region" description="Low complexity" evidence="1">
    <location>
        <begin position="82"/>
        <end position="98"/>
    </location>
</feature>
<dbReference type="AlphaFoldDB" id="L8HA93"/>
<feature type="transmembrane region" description="Helical" evidence="2">
    <location>
        <begin position="275"/>
        <end position="296"/>
    </location>
</feature>
<keyword evidence="2" id="KW-0812">Transmembrane</keyword>
<dbReference type="GeneID" id="14923019"/>
<keyword evidence="4" id="KW-1185">Reference proteome</keyword>
<feature type="transmembrane region" description="Helical" evidence="2">
    <location>
        <begin position="302"/>
        <end position="324"/>
    </location>
</feature>
<dbReference type="EMBL" id="KB007890">
    <property type="protein sequence ID" value="ELR22095.1"/>
    <property type="molecule type" value="Genomic_DNA"/>
</dbReference>
<keyword evidence="2" id="KW-1133">Transmembrane helix</keyword>
<feature type="transmembrane region" description="Helical" evidence="2">
    <location>
        <begin position="226"/>
        <end position="247"/>
    </location>
</feature>
<dbReference type="RefSeq" id="XP_004348553.1">
    <property type="nucleotide sequence ID" value="XM_004348503.1"/>
</dbReference>
<feature type="transmembrane region" description="Helical" evidence="2">
    <location>
        <begin position="192"/>
        <end position="214"/>
    </location>
</feature>
<dbReference type="VEuPathDB" id="AmoebaDB:ACA1_158910"/>
<evidence type="ECO:0000256" key="1">
    <source>
        <dbReference type="SAM" id="MobiDB-lite"/>
    </source>
</evidence>